<keyword evidence="6 9" id="KW-0520">NAD</keyword>
<evidence type="ECO:0000256" key="12">
    <source>
        <dbReference type="PIRSR" id="PIRSR000094-3"/>
    </source>
</evidence>
<comment type="similarity">
    <text evidence="2 9">Belongs to the short-chain dehydrogenases/reductases (SDR) family. FabI subfamily.</text>
</comment>
<comment type="caution">
    <text evidence="13">The sequence shown here is derived from an EMBL/GenBank/DDBJ whole genome shotgun (WGS) entry which is preliminary data.</text>
</comment>
<dbReference type="Proteomes" id="UP000292298">
    <property type="component" value="Unassembled WGS sequence"/>
</dbReference>
<feature type="active site" description="Proton acceptor" evidence="10">
    <location>
        <position position="157"/>
    </location>
</feature>
<dbReference type="PANTHER" id="PTHR43159">
    <property type="entry name" value="ENOYL-[ACYL-CARRIER-PROTEIN] REDUCTASE"/>
    <property type="match status" value="1"/>
</dbReference>
<evidence type="ECO:0000256" key="9">
    <source>
        <dbReference type="PIRNR" id="PIRNR000094"/>
    </source>
</evidence>
<feature type="binding site" evidence="12">
    <location>
        <begin position="19"/>
        <end position="20"/>
    </location>
    <ligand>
        <name>NAD(+)</name>
        <dbReference type="ChEBI" id="CHEBI:57540"/>
    </ligand>
</feature>
<evidence type="ECO:0000313" key="14">
    <source>
        <dbReference type="Proteomes" id="UP000292298"/>
    </source>
</evidence>
<feature type="binding site" evidence="12">
    <location>
        <begin position="64"/>
        <end position="65"/>
    </location>
    <ligand>
        <name>NAD(+)</name>
        <dbReference type="ChEBI" id="CHEBI:57540"/>
    </ligand>
</feature>
<evidence type="ECO:0000256" key="11">
    <source>
        <dbReference type="PIRSR" id="PIRSR000094-2"/>
    </source>
</evidence>
<dbReference type="EMBL" id="SHLI01000001">
    <property type="protein sequence ID" value="RZU98927.1"/>
    <property type="molecule type" value="Genomic_DNA"/>
</dbReference>
<evidence type="ECO:0000256" key="6">
    <source>
        <dbReference type="ARBA" id="ARBA00023027"/>
    </source>
</evidence>
<dbReference type="FunFam" id="3.40.50.720:FF:000054">
    <property type="entry name" value="Enoyl-[acyl-carrier-protein] reductase [NADH]"/>
    <property type="match status" value="1"/>
</dbReference>
<dbReference type="InterPro" id="IPR002347">
    <property type="entry name" value="SDR_fam"/>
</dbReference>
<dbReference type="GO" id="GO:0004318">
    <property type="term" value="F:enoyl-[acyl-carrier-protein] reductase (NADH) activity"/>
    <property type="evidence" value="ECO:0007669"/>
    <property type="project" value="UniProtKB-EC"/>
</dbReference>
<name>A0A4Q8D113_9GAMM</name>
<feature type="active site" description="Proton acceptor" evidence="10">
    <location>
        <position position="147"/>
    </location>
</feature>
<organism evidence="13 14">
    <name type="scientific">Spiribacter vilamensis</name>
    <dbReference type="NCBI Taxonomy" id="531306"/>
    <lineage>
        <taxon>Bacteria</taxon>
        <taxon>Pseudomonadati</taxon>
        <taxon>Pseudomonadota</taxon>
        <taxon>Gammaproteobacteria</taxon>
        <taxon>Chromatiales</taxon>
        <taxon>Ectothiorhodospiraceae</taxon>
        <taxon>Spiribacter</taxon>
    </lineage>
</organism>
<dbReference type="PRINTS" id="PR00081">
    <property type="entry name" value="GDHRDH"/>
</dbReference>
<feature type="binding site" evidence="11">
    <location>
        <position position="95"/>
    </location>
    <ligand>
        <name>substrate</name>
    </ligand>
</feature>
<evidence type="ECO:0000256" key="7">
    <source>
        <dbReference type="ARBA" id="ARBA00023098"/>
    </source>
</evidence>
<feature type="binding site" evidence="12">
    <location>
        <position position="13"/>
    </location>
    <ligand>
        <name>NAD(+)</name>
        <dbReference type="ChEBI" id="CHEBI:57540"/>
    </ligand>
</feature>
<dbReference type="UniPathway" id="UPA00094"/>
<sequence length="266" mass="27939">MGFLSNRKALIVGVASNRSIAWGIAEAMHREGAEIALTYQNDKLKRRVEQCSKACGGGPVMPLDVTDDAQIDTVFQELSDTWGHLDIVVHAVGFAPREELEGSFVDNTTRGGYGMAHDISAYSFVALARGARPLMQGRNGSLLTLTYLGGERALPNYNVMGPAKASLEASVRYMASDLGGEGIRVNAVSAGPIRTLAASGIGDFRKMLDFNAAAAPMRRNVSIDEVGNTSAFLCSDLASGITGEVVHVDGGFHSVALAGSAMGGSE</sequence>
<dbReference type="GO" id="GO:0006633">
    <property type="term" value="P:fatty acid biosynthetic process"/>
    <property type="evidence" value="ECO:0007669"/>
    <property type="project" value="UniProtKB-UniPathway"/>
</dbReference>
<accession>A0A4Q8D113</accession>
<dbReference type="PIRSF" id="PIRSF000094">
    <property type="entry name" value="Enoyl-ACP_rdct"/>
    <property type="match status" value="1"/>
</dbReference>
<keyword evidence="4" id="KW-0276">Fatty acid metabolism</keyword>
<feature type="binding site" evidence="12">
    <location>
        <position position="164"/>
    </location>
    <ligand>
        <name>NAD(+)</name>
        <dbReference type="ChEBI" id="CHEBI:57540"/>
    </ligand>
</feature>
<keyword evidence="14" id="KW-1185">Reference proteome</keyword>
<reference evidence="13 14" key="1">
    <citation type="submission" date="2019-02" db="EMBL/GenBank/DDBJ databases">
        <title>Genomic Encyclopedia of Type Strains, Phase IV (KMG-IV): sequencing the most valuable type-strain genomes for metagenomic binning, comparative biology and taxonomic classification.</title>
        <authorList>
            <person name="Goeker M."/>
        </authorList>
    </citation>
    <scope>NUCLEOTIDE SEQUENCE [LARGE SCALE GENOMIC DNA]</scope>
    <source>
        <strain evidence="13 14">DSM 21056</strain>
    </source>
</reference>
<dbReference type="InterPro" id="IPR014358">
    <property type="entry name" value="Enoyl-ACP_Rdtase_NADH"/>
</dbReference>
<dbReference type="CDD" id="cd05372">
    <property type="entry name" value="ENR_SDR"/>
    <property type="match status" value="1"/>
</dbReference>
<keyword evidence="5 9" id="KW-0560">Oxidoreductase</keyword>
<evidence type="ECO:0000256" key="1">
    <source>
        <dbReference type="ARBA" id="ARBA00005194"/>
    </source>
</evidence>
<keyword evidence="7" id="KW-0443">Lipid metabolism</keyword>
<proteinExistence type="inferred from homology"/>
<evidence type="ECO:0000256" key="5">
    <source>
        <dbReference type="ARBA" id="ARBA00023002"/>
    </source>
</evidence>
<comment type="pathway">
    <text evidence="1">Lipid metabolism; fatty acid biosynthesis.</text>
</comment>
<dbReference type="FunFam" id="1.10.8.400:FF:000001">
    <property type="entry name" value="Enoyl-[acyl-carrier-protein] reductase [NADH]"/>
    <property type="match status" value="1"/>
</dbReference>
<evidence type="ECO:0000256" key="3">
    <source>
        <dbReference type="ARBA" id="ARBA00022516"/>
    </source>
</evidence>
<dbReference type="InterPro" id="IPR036291">
    <property type="entry name" value="NAD(P)-bd_dom_sf"/>
</dbReference>
<evidence type="ECO:0000256" key="10">
    <source>
        <dbReference type="PIRSR" id="PIRSR000094-1"/>
    </source>
</evidence>
<dbReference type="PANTHER" id="PTHR43159:SF2">
    <property type="entry name" value="ENOYL-[ACYL-CARRIER-PROTEIN] REDUCTASE [NADH], CHLOROPLASTIC"/>
    <property type="match status" value="1"/>
</dbReference>
<dbReference type="Gene3D" id="1.10.8.400">
    <property type="entry name" value="Enoyl acyl carrier protein reductase"/>
    <property type="match status" value="1"/>
</dbReference>
<dbReference type="Pfam" id="PF13561">
    <property type="entry name" value="adh_short_C2"/>
    <property type="match status" value="1"/>
</dbReference>
<evidence type="ECO:0000256" key="4">
    <source>
        <dbReference type="ARBA" id="ARBA00022832"/>
    </source>
</evidence>
<dbReference type="RefSeq" id="WP_130503199.1">
    <property type="nucleotide sequence ID" value="NZ_SHLI01000001.1"/>
</dbReference>
<evidence type="ECO:0000313" key="13">
    <source>
        <dbReference type="EMBL" id="RZU98927.1"/>
    </source>
</evidence>
<evidence type="ECO:0000256" key="8">
    <source>
        <dbReference type="ARBA" id="ARBA00023160"/>
    </source>
</evidence>
<feature type="binding site" evidence="12">
    <location>
        <begin position="193"/>
        <end position="197"/>
    </location>
    <ligand>
        <name>NAD(+)</name>
        <dbReference type="ChEBI" id="CHEBI:57540"/>
    </ligand>
</feature>
<comment type="catalytic activity">
    <reaction evidence="9">
        <text>a 2,3-saturated acyl-[ACP] + NAD(+) = a (2E)-enoyl-[ACP] + NADH + H(+)</text>
        <dbReference type="Rhea" id="RHEA:10240"/>
        <dbReference type="Rhea" id="RHEA-COMP:9925"/>
        <dbReference type="Rhea" id="RHEA-COMP:9926"/>
        <dbReference type="ChEBI" id="CHEBI:15378"/>
        <dbReference type="ChEBI" id="CHEBI:57540"/>
        <dbReference type="ChEBI" id="CHEBI:57945"/>
        <dbReference type="ChEBI" id="CHEBI:78784"/>
        <dbReference type="ChEBI" id="CHEBI:78785"/>
        <dbReference type="EC" id="1.3.1.9"/>
    </reaction>
</comment>
<dbReference type="AlphaFoldDB" id="A0A4Q8D113"/>
<dbReference type="OrthoDB" id="9803628at2"/>
<dbReference type="EC" id="1.3.1.9" evidence="9"/>
<feature type="binding site" evidence="12">
    <location>
        <position position="92"/>
    </location>
    <ligand>
        <name>NAD(+)</name>
        <dbReference type="ChEBI" id="CHEBI:57540"/>
    </ligand>
</feature>
<dbReference type="Gene3D" id="3.40.50.720">
    <property type="entry name" value="NAD(P)-binding Rossmann-like Domain"/>
    <property type="match status" value="1"/>
</dbReference>
<evidence type="ECO:0000256" key="2">
    <source>
        <dbReference type="ARBA" id="ARBA00009233"/>
    </source>
</evidence>
<feature type="binding site" evidence="12">
    <location>
        <position position="40"/>
    </location>
    <ligand>
        <name>NAD(+)</name>
        <dbReference type="ChEBI" id="CHEBI:57540"/>
    </ligand>
</feature>
<keyword evidence="8 9" id="KW-0275">Fatty acid biosynthesis</keyword>
<keyword evidence="3 9" id="KW-0444">Lipid biosynthesis</keyword>
<gene>
    <name evidence="13" type="ORF">EV698_1194</name>
</gene>
<dbReference type="SUPFAM" id="SSF51735">
    <property type="entry name" value="NAD(P)-binding Rossmann-fold domains"/>
    <property type="match status" value="1"/>
</dbReference>
<protein>
    <recommendedName>
        <fullName evidence="9">Enoyl-[acyl-carrier-protein] reductase [NADH]</fullName>
        <ecNumber evidence="9">1.3.1.9</ecNumber>
    </recommendedName>
</protein>